<evidence type="ECO:0000256" key="3">
    <source>
        <dbReference type="ARBA" id="ARBA00012756"/>
    </source>
</evidence>
<dbReference type="InterPro" id="IPR017853">
    <property type="entry name" value="GH"/>
</dbReference>
<dbReference type="InterPro" id="IPR014718">
    <property type="entry name" value="GH-type_carb-bd"/>
</dbReference>
<dbReference type="InterPro" id="IPR006104">
    <property type="entry name" value="Glyco_hydro_2_N"/>
</dbReference>
<dbReference type="GO" id="GO:0005990">
    <property type="term" value="P:lactose catabolic process"/>
    <property type="evidence" value="ECO:0007669"/>
    <property type="project" value="TreeGrafter"/>
</dbReference>
<protein>
    <recommendedName>
        <fullName evidence="4 10">Beta-galactosidase</fullName>
        <ecNumber evidence="3 10">3.2.1.23</ecNumber>
    </recommendedName>
    <alternativeName>
        <fullName evidence="9 10">Lactase</fullName>
    </alternativeName>
</protein>
<evidence type="ECO:0000256" key="9">
    <source>
        <dbReference type="ARBA" id="ARBA00032230"/>
    </source>
</evidence>
<dbReference type="Gene3D" id="3.20.20.80">
    <property type="entry name" value="Glycosidases"/>
    <property type="match status" value="2"/>
</dbReference>
<dbReference type="Pfam" id="PF02837">
    <property type="entry name" value="Glyco_hydro_2_N"/>
    <property type="match status" value="1"/>
</dbReference>
<evidence type="ECO:0000256" key="2">
    <source>
        <dbReference type="ARBA" id="ARBA00007401"/>
    </source>
</evidence>
<dbReference type="SUPFAM" id="SSF74650">
    <property type="entry name" value="Galactose mutarotase-like"/>
    <property type="match status" value="1"/>
</dbReference>
<organism evidence="14 15">
    <name type="scientific">Streptomyces acidicola</name>
    <dbReference type="NCBI Taxonomy" id="2596892"/>
    <lineage>
        <taxon>Bacteria</taxon>
        <taxon>Bacillati</taxon>
        <taxon>Actinomycetota</taxon>
        <taxon>Actinomycetes</taxon>
        <taxon>Kitasatosporales</taxon>
        <taxon>Streptomycetaceae</taxon>
        <taxon>Streptomyces</taxon>
    </lineage>
</organism>
<dbReference type="PANTHER" id="PTHR46323:SF2">
    <property type="entry name" value="BETA-GALACTOSIDASE"/>
    <property type="match status" value="1"/>
</dbReference>
<dbReference type="EC" id="3.2.1.23" evidence="3 10"/>
<keyword evidence="5" id="KW-0732">Signal</keyword>
<dbReference type="Gene3D" id="2.60.120.200">
    <property type="match status" value="1"/>
</dbReference>
<dbReference type="InterPro" id="IPR011013">
    <property type="entry name" value="Gal_mutarotase_sf_dom"/>
</dbReference>
<dbReference type="GO" id="GO:0004565">
    <property type="term" value="F:beta-galactosidase activity"/>
    <property type="evidence" value="ECO:0007669"/>
    <property type="project" value="UniProtKB-EC"/>
</dbReference>
<reference evidence="14 15" key="1">
    <citation type="submission" date="2019-09" db="EMBL/GenBank/DDBJ databases">
        <authorList>
            <person name="Duangmal K."/>
            <person name="Teo W.F.A."/>
            <person name="Lipun K."/>
        </authorList>
    </citation>
    <scope>NUCLEOTIDE SEQUENCE [LARGE SCALE GENOMIC DNA]</scope>
    <source>
        <strain evidence="14 15">K1PN6</strain>
    </source>
</reference>
<dbReference type="InterPro" id="IPR006101">
    <property type="entry name" value="Glyco_hydro_2"/>
</dbReference>
<accession>A0A5N8WW53</accession>
<dbReference type="RefSeq" id="WP_152864775.1">
    <property type="nucleotide sequence ID" value="NZ_VMNX01000076.1"/>
</dbReference>
<dbReference type="FunFam" id="2.60.40.10:FF:000680">
    <property type="entry name" value="Beta-galactosidase"/>
    <property type="match status" value="1"/>
</dbReference>
<dbReference type="InterPro" id="IPR004199">
    <property type="entry name" value="B-gal_small/dom_5"/>
</dbReference>
<dbReference type="Pfam" id="PF00703">
    <property type="entry name" value="Glyco_hydro_2"/>
    <property type="match status" value="1"/>
</dbReference>
<dbReference type="InterPro" id="IPR006311">
    <property type="entry name" value="TAT_signal"/>
</dbReference>
<dbReference type="InterPro" id="IPR006103">
    <property type="entry name" value="Glyco_hydro_2_cat"/>
</dbReference>
<name>A0A5N8WW53_9ACTN</name>
<dbReference type="EMBL" id="VMNX01000076">
    <property type="protein sequence ID" value="MPY50894.1"/>
    <property type="molecule type" value="Genomic_DNA"/>
</dbReference>
<dbReference type="InterPro" id="IPR006102">
    <property type="entry name" value="Ig-like_GH2"/>
</dbReference>
<dbReference type="Gene3D" id="2.70.98.10">
    <property type="match status" value="1"/>
</dbReference>
<dbReference type="PROSITE" id="PS00719">
    <property type="entry name" value="GLYCOSYL_HYDROL_F2_1"/>
    <property type="match status" value="1"/>
</dbReference>
<dbReference type="Gene3D" id="2.60.120.260">
    <property type="entry name" value="Galactose-binding domain-like"/>
    <property type="match status" value="1"/>
</dbReference>
<dbReference type="SMART" id="SM01038">
    <property type="entry name" value="Bgal_small_N"/>
    <property type="match status" value="1"/>
</dbReference>
<dbReference type="InterPro" id="IPR006558">
    <property type="entry name" value="LamG-like"/>
</dbReference>
<dbReference type="PANTHER" id="PTHR46323">
    <property type="entry name" value="BETA-GALACTOSIDASE"/>
    <property type="match status" value="1"/>
</dbReference>
<dbReference type="InterPro" id="IPR050347">
    <property type="entry name" value="Bact_Beta-galactosidase"/>
</dbReference>
<dbReference type="InterPro" id="IPR023232">
    <property type="entry name" value="Glyco_hydro_2_AS"/>
</dbReference>
<dbReference type="Pfam" id="PF16353">
    <property type="entry name" value="LacZ_4"/>
    <property type="match status" value="1"/>
</dbReference>
<dbReference type="PRINTS" id="PR00132">
    <property type="entry name" value="GLHYDRLASE2"/>
</dbReference>
<dbReference type="InterPro" id="IPR023230">
    <property type="entry name" value="Glyco_hydro_2_CS"/>
</dbReference>
<sequence>MPHPHDSHTSNSQSGSNSQSTSLSRSSSNSRLSPHVSPLPRPVVSRRRLLEGGAAVLGALALAQSSAAALPAGPRTAADGTPEWNGNIDLFQVGTQPPHTTLMPYADVRQALDGDRTRSPYRMSLDGKWKFAYADRPDDRDTDFYRTDVDDSDWDSIPVPSVWQLHGYDFPIYINITYPWWGPNGLGEEAQPPAAPTRYNPVGQYRRTFTVPRNWTGRRTFLHFEGVKSAHYVWINGELVGYSEDSYVPAEYDITPYLKSGTNQIAVEVYRYSDGDWLEDQDMIRLSGIFRSVYLYSTPSVHLRDFKLDTPLSDDCTAAELSVTASVRAYGEGVSGVGEENTGTGRYSVETQLYDSRGHAVWSRPLQQTVDLGSAPAGDDVTVRSARAIPSPKLWSAEHPNLYTAVLRLRDPAGKVIETLSHRVGLREFALKDGLMRINGKPVSFRGTNRHEMHPDRGTALTRADLVQDIEVIKRMNINTVRTSHYPNNPLWYELADEYGLYLVDETNLETHGIRSEYPGNHADWTKACVSRAQNMVHRDKNHASVVIWSLGNEAGGGSTFVAMHDWIRSYDPTRVIQYEGDDRPTISDIRSRMYESPARVEQRAKDTSDTRPYVMIEYSHSMGNSTGNFKKYWDIVRRHDVLQGGWIWDFVDQSLSWPTPVRKILTESGPGSLRGEVLPASAGFDRDKGVSGDTVFARDERLDLTGSLTLEAWATPHVTGGHQPILAKGDTQYALKQSDRTLEFFIHGGGQWITASWALPDGWTGREHHIAGVFDADAGTLTLYVDGEAKATRTTTQRPGSNTAPLALAFDVDNPTREFSGTIRRARVYARALSAGELASESRGPGDDGVRFWFDAATVEVKEERPRERTFFAFGGDWGDNPNDGAFVADGIVTADRAHTGKAAEVKQIYQTVGAAPASGDLLAPGAAVTLTNEHLFTNLREFDGRWALVADGKVVQHGALSRSQLDVAPLSSKDITVPFRLPDDPAPGTEYFLQLSFTTKEATKWAKAGFEVAKQQLPVDADSPAVTPVPLQSVPALRYEDGDEDVTVKGKGFSVTVAKKSGVITSYEAGGTRLITSGPAPNFWRAPIDNDHGNGQHTRNQTWRDAGARRKVTDVSVRALGDRAVEIKVSGTLPTTVESTYTTTYTVFGNGEIKVDNTLHPGAASLPYIPEVGTLLFLPGRLEQLRYYGRGPEENHWDRNNGTDVGVYSGTVSGQWTSYIRPQENGNKTDVRWVALTDRNGSGLLVSGEPLLEVNASHFTPEDLSTGVRHDYQLTPRDEVVLRLNHRQMGVGGDNSWGAHTHDEYKLFANRDYAYTYRLRPLPDVDEAMKASRRPTAGESTD</sequence>
<dbReference type="SUPFAM" id="SSF49899">
    <property type="entry name" value="Concanavalin A-like lectins/glucanases"/>
    <property type="match status" value="1"/>
</dbReference>
<evidence type="ECO:0000259" key="12">
    <source>
        <dbReference type="SMART" id="SM00560"/>
    </source>
</evidence>
<dbReference type="SUPFAM" id="SSF49785">
    <property type="entry name" value="Galactose-binding domain-like"/>
    <property type="match status" value="1"/>
</dbReference>
<keyword evidence="6 10" id="KW-0378">Hydrolase</keyword>
<gene>
    <name evidence="14" type="ORF">FPZ41_20860</name>
</gene>
<keyword evidence="8 10" id="KW-0326">Glycosidase</keyword>
<dbReference type="Pfam" id="PF13385">
    <property type="entry name" value="Laminin_G_3"/>
    <property type="match status" value="1"/>
</dbReference>
<dbReference type="InterPro" id="IPR032312">
    <property type="entry name" value="LacZ_4"/>
</dbReference>
<feature type="compositionally biased region" description="Low complexity" evidence="11">
    <location>
        <begin position="9"/>
        <end position="38"/>
    </location>
</feature>
<evidence type="ECO:0000256" key="7">
    <source>
        <dbReference type="ARBA" id="ARBA00023157"/>
    </source>
</evidence>
<dbReference type="Pfam" id="PF02836">
    <property type="entry name" value="Glyco_hydro_2_C"/>
    <property type="match status" value="2"/>
</dbReference>
<evidence type="ECO:0000256" key="8">
    <source>
        <dbReference type="ARBA" id="ARBA00023295"/>
    </source>
</evidence>
<dbReference type="Proteomes" id="UP000373149">
    <property type="component" value="Unassembled WGS sequence"/>
</dbReference>
<dbReference type="SUPFAM" id="SSF49303">
    <property type="entry name" value="beta-Galactosidase/glucuronidase domain"/>
    <property type="match status" value="2"/>
</dbReference>
<feature type="domain" description="Beta galactosidase small chain/" evidence="13">
    <location>
        <begin position="1049"/>
        <end position="1322"/>
    </location>
</feature>
<evidence type="ECO:0000256" key="5">
    <source>
        <dbReference type="ARBA" id="ARBA00022729"/>
    </source>
</evidence>
<evidence type="ECO:0000256" key="6">
    <source>
        <dbReference type="ARBA" id="ARBA00022801"/>
    </source>
</evidence>
<evidence type="ECO:0000313" key="14">
    <source>
        <dbReference type="EMBL" id="MPY50894.1"/>
    </source>
</evidence>
<keyword evidence="7" id="KW-1015">Disulfide bond</keyword>
<dbReference type="InterPro" id="IPR008979">
    <property type="entry name" value="Galactose-bd-like_sf"/>
</dbReference>
<evidence type="ECO:0000256" key="11">
    <source>
        <dbReference type="SAM" id="MobiDB-lite"/>
    </source>
</evidence>
<feature type="region of interest" description="Disordered" evidence="11">
    <location>
        <begin position="1"/>
        <end position="40"/>
    </location>
</feature>
<dbReference type="GO" id="GO:0030246">
    <property type="term" value="F:carbohydrate binding"/>
    <property type="evidence" value="ECO:0007669"/>
    <property type="project" value="InterPro"/>
</dbReference>
<dbReference type="InterPro" id="IPR036156">
    <property type="entry name" value="Beta-gal/glucu_dom_sf"/>
</dbReference>
<dbReference type="InterPro" id="IPR013320">
    <property type="entry name" value="ConA-like_dom_sf"/>
</dbReference>
<proteinExistence type="inferred from homology"/>
<dbReference type="GO" id="GO:0009341">
    <property type="term" value="C:beta-galactosidase complex"/>
    <property type="evidence" value="ECO:0007669"/>
    <property type="project" value="InterPro"/>
</dbReference>
<dbReference type="Gene3D" id="2.60.40.10">
    <property type="entry name" value="Immunoglobulins"/>
    <property type="match status" value="2"/>
</dbReference>
<dbReference type="PROSITE" id="PS51318">
    <property type="entry name" value="TAT"/>
    <property type="match status" value="1"/>
</dbReference>
<dbReference type="SUPFAM" id="SSF51445">
    <property type="entry name" value="(Trans)glycosidases"/>
    <property type="match status" value="1"/>
</dbReference>
<evidence type="ECO:0000259" key="13">
    <source>
        <dbReference type="SMART" id="SM01038"/>
    </source>
</evidence>
<dbReference type="PROSITE" id="PS00608">
    <property type="entry name" value="GLYCOSYL_HYDROL_F2_2"/>
    <property type="match status" value="1"/>
</dbReference>
<evidence type="ECO:0000256" key="10">
    <source>
        <dbReference type="RuleBase" id="RU361154"/>
    </source>
</evidence>
<feature type="domain" description="LamG-like jellyroll fold" evidence="12">
    <location>
        <begin position="707"/>
        <end position="837"/>
    </location>
</feature>
<evidence type="ECO:0000256" key="1">
    <source>
        <dbReference type="ARBA" id="ARBA00001412"/>
    </source>
</evidence>
<dbReference type="Pfam" id="PF02929">
    <property type="entry name" value="Bgal_small_N"/>
    <property type="match status" value="1"/>
</dbReference>
<comment type="caution">
    <text evidence="14">The sequence shown here is derived from an EMBL/GenBank/DDBJ whole genome shotgun (WGS) entry which is preliminary data.</text>
</comment>
<evidence type="ECO:0000313" key="15">
    <source>
        <dbReference type="Proteomes" id="UP000373149"/>
    </source>
</evidence>
<dbReference type="InterPro" id="IPR013783">
    <property type="entry name" value="Ig-like_fold"/>
</dbReference>
<evidence type="ECO:0000256" key="4">
    <source>
        <dbReference type="ARBA" id="ARBA00013303"/>
    </source>
</evidence>
<comment type="catalytic activity">
    <reaction evidence="1 10">
        <text>Hydrolysis of terminal non-reducing beta-D-galactose residues in beta-D-galactosides.</text>
        <dbReference type="EC" id="3.2.1.23"/>
    </reaction>
</comment>
<dbReference type="SMART" id="SM00560">
    <property type="entry name" value="LamGL"/>
    <property type="match status" value="1"/>
</dbReference>
<keyword evidence="15" id="KW-1185">Reference proteome</keyword>
<comment type="similarity">
    <text evidence="2 10">Belongs to the glycosyl hydrolase 2 family.</text>
</comment>